<dbReference type="PANTHER" id="PTHR35024:SF4">
    <property type="entry name" value="POLYMER-FORMING CYTOSKELETAL PROTEIN"/>
    <property type="match status" value="1"/>
</dbReference>
<name>A0ABS2WQE1_9BACT</name>
<comment type="similarity">
    <text evidence="1">Belongs to the bactofilin family.</text>
</comment>
<proteinExistence type="inferred from homology"/>
<dbReference type="EMBL" id="JAFHKK010000005">
    <property type="protein sequence ID" value="MBN2963896.1"/>
    <property type="molecule type" value="Genomic_DNA"/>
</dbReference>
<evidence type="ECO:0000256" key="1">
    <source>
        <dbReference type="ARBA" id="ARBA00044755"/>
    </source>
</evidence>
<dbReference type="RefSeq" id="WP_205458441.1">
    <property type="nucleotide sequence ID" value="NZ_JAFHKK010000005.1"/>
</dbReference>
<protein>
    <submittedName>
        <fullName evidence="2">Polymer-forming cytoskeletal protein</fullName>
    </submittedName>
</protein>
<dbReference type="Proteomes" id="UP000703590">
    <property type="component" value="Unassembled WGS sequence"/>
</dbReference>
<dbReference type="InterPro" id="IPR007607">
    <property type="entry name" value="BacA/B"/>
</dbReference>
<dbReference type="PANTHER" id="PTHR35024">
    <property type="entry name" value="HYPOTHETICAL CYTOSOLIC PROTEIN"/>
    <property type="match status" value="1"/>
</dbReference>
<gene>
    <name evidence="2" type="ORF">JWV37_03800</name>
</gene>
<reference evidence="3" key="2">
    <citation type="submission" date="2021-02" db="EMBL/GenBank/DDBJ databases">
        <title>Sulfurospirillum tamanensis sp. nov.</title>
        <authorList>
            <person name="Merkel A.Y."/>
        </authorList>
    </citation>
    <scope>NUCLEOTIDE SEQUENCE [LARGE SCALE GENOMIC DNA]</scope>
    <source>
        <strain evidence="3">T05b</strain>
    </source>
</reference>
<evidence type="ECO:0000313" key="3">
    <source>
        <dbReference type="Proteomes" id="UP000703590"/>
    </source>
</evidence>
<keyword evidence="3" id="KW-1185">Reference proteome</keyword>
<organism evidence="2 3">
    <name type="scientific">Sulfurospirillum tamanense</name>
    <dbReference type="NCBI Taxonomy" id="2813362"/>
    <lineage>
        <taxon>Bacteria</taxon>
        <taxon>Pseudomonadati</taxon>
        <taxon>Campylobacterota</taxon>
        <taxon>Epsilonproteobacteria</taxon>
        <taxon>Campylobacterales</taxon>
        <taxon>Sulfurospirillaceae</taxon>
        <taxon>Sulfurospirillum</taxon>
    </lineage>
</organism>
<sequence>MAIFTKDDNRSVSSSETTLIAVGATIRGEFTLESRLHVDGELEGNIHSSSVVVVGKKGRVKGELKAEKLVVNGEFEGSADCSYVEVLAGGRFIGNVLSKELMIESKAYFQGQSNIRIEERPALTQKNETPLTTPDEV</sequence>
<accession>A0ABS2WQE1</accession>
<reference evidence="2 3" key="1">
    <citation type="submission" date="2021-02" db="EMBL/GenBank/DDBJ databases">
        <title>Sulfurospirillum tamanensis sp. nov.</title>
        <authorList>
            <person name="Frolova A."/>
            <person name="Merkel A."/>
            <person name="Slobodkin A."/>
        </authorList>
    </citation>
    <scope>NUCLEOTIDE SEQUENCE [LARGE SCALE GENOMIC DNA]</scope>
    <source>
        <strain evidence="2 3">T05b</strain>
    </source>
</reference>
<dbReference type="Pfam" id="PF04519">
    <property type="entry name" value="Bactofilin"/>
    <property type="match status" value="1"/>
</dbReference>
<reference evidence="2 3" key="3">
    <citation type="submission" date="2021-02" db="EMBL/GenBank/DDBJ databases">
        <authorList>
            <person name="Merkel A.Y."/>
        </authorList>
    </citation>
    <scope>NUCLEOTIDE SEQUENCE [LARGE SCALE GENOMIC DNA]</scope>
    <source>
        <strain evidence="2 3">T05b</strain>
    </source>
</reference>
<comment type="caution">
    <text evidence="2">The sequence shown here is derived from an EMBL/GenBank/DDBJ whole genome shotgun (WGS) entry which is preliminary data.</text>
</comment>
<evidence type="ECO:0000313" key="2">
    <source>
        <dbReference type="EMBL" id="MBN2963896.1"/>
    </source>
</evidence>